<protein>
    <submittedName>
        <fullName evidence="8">DNA repair protein RadC</fullName>
    </submittedName>
</protein>
<keyword evidence="2" id="KW-0645">Protease</keyword>
<reference evidence="8 9" key="1">
    <citation type="journal article" date="2015" name="Stand. Genomic Sci.">
        <title>Genomic Encyclopedia of Bacterial and Archaeal Type Strains, Phase III: the genomes of soil and plant-associated and newly described type strains.</title>
        <authorList>
            <person name="Whitman W.B."/>
            <person name="Woyke T."/>
            <person name="Klenk H.P."/>
            <person name="Zhou Y."/>
            <person name="Lilburn T.G."/>
            <person name="Beck B.J."/>
            <person name="De Vos P."/>
            <person name="Vandamme P."/>
            <person name="Eisen J.A."/>
            <person name="Garrity G."/>
            <person name="Hugenholtz P."/>
            <person name="Kyrpides N.C."/>
        </authorList>
    </citation>
    <scope>NUCLEOTIDE SEQUENCE [LARGE SCALE GENOMIC DNA]</scope>
    <source>
        <strain evidence="8 9">CV53</strain>
    </source>
</reference>
<dbReference type="PROSITE" id="PS50249">
    <property type="entry name" value="MPN"/>
    <property type="match status" value="1"/>
</dbReference>
<evidence type="ECO:0000259" key="7">
    <source>
        <dbReference type="PROSITE" id="PS50249"/>
    </source>
</evidence>
<comment type="similarity">
    <text evidence="1">Belongs to the UPF0758 family.</text>
</comment>
<evidence type="ECO:0000256" key="3">
    <source>
        <dbReference type="ARBA" id="ARBA00022723"/>
    </source>
</evidence>
<evidence type="ECO:0000256" key="2">
    <source>
        <dbReference type="ARBA" id="ARBA00022670"/>
    </source>
</evidence>
<dbReference type="PANTHER" id="PTHR30471">
    <property type="entry name" value="DNA REPAIR PROTEIN RADC"/>
    <property type="match status" value="1"/>
</dbReference>
<dbReference type="Gene3D" id="3.40.140.10">
    <property type="entry name" value="Cytidine Deaminase, domain 2"/>
    <property type="match status" value="1"/>
</dbReference>
<dbReference type="GO" id="GO:0046872">
    <property type="term" value="F:metal ion binding"/>
    <property type="evidence" value="ECO:0007669"/>
    <property type="project" value="UniProtKB-KW"/>
</dbReference>
<dbReference type="EMBL" id="SLVV01000028">
    <property type="protein sequence ID" value="TCN17225.1"/>
    <property type="molecule type" value="Genomic_DNA"/>
</dbReference>
<evidence type="ECO:0000313" key="8">
    <source>
        <dbReference type="EMBL" id="TCN17225.1"/>
    </source>
</evidence>
<evidence type="ECO:0000256" key="5">
    <source>
        <dbReference type="ARBA" id="ARBA00022833"/>
    </source>
</evidence>
<dbReference type="PANTHER" id="PTHR30471:SF3">
    <property type="entry name" value="UPF0758 PROTEIN YEES-RELATED"/>
    <property type="match status" value="1"/>
</dbReference>
<name>A0A4R2AU92_9BACI</name>
<dbReference type="InterPro" id="IPR025657">
    <property type="entry name" value="RadC_JAB"/>
</dbReference>
<organism evidence="8 9">
    <name type="scientific">Mesobacillus foraminis</name>
    <dbReference type="NCBI Taxonomy" id="279826"/>
    <lineage>
        <taxon>Bacteria</taxon>
        <taxon>Bacillati</taxon>
        <taxon>Bacillota</taxon>
        <taxon>Bacilli</taxon>
        <taxon>Bacillales</taxon>
        <taxon>Bacillaceae</taxon>
        <taxon>Mesobacillus</taxon>
    </lineage>
</organism>
<keyword evidence="6" id="KW-0482">Metalloprotease</keyword>
<accession>A0A4R2AU92</accession>
<feature type="domain" description="MPN" evidence="7">
    <location>
        <begin position="28"/>
        <end position="151"/>
    </location>
</feature>
<dbReference type="GO" id="GO:0006508">
    <property type="term" value="P:proteolysis"/>
    <property type="evidence" value="ECO:0007669"/>
    <property type="project" value="UniProtKB-KW"/>
</dbReference>
<evidence type="ECO:0000256" key="6">
    <source>
        <dbReference type="ARBA" id="ARBA00023049"/>
    </source>
</evidence>
<keyword evidence="9" id="KW-1185">Reference proteome</keyword>
<dbReference type="CDD" id="cd08071">
    <property type="entry name" value="MPN_DUF2466"/>
    <property type="match status" value="1"/>
</dbReference>
<proteinExistence type="inferred from homology"/>
<evidence type="ECO:0000256" key="4">
    <source>
        <dbReference type="ARBA" id="ARBA00022801"/>
    </source>
</evidence>
<gene>
    <name evidence="8" type="ORF">EV146_12811</name>
</gene>
<keyword evidence="4" id="KW-0378">Hydrolase</keyword>
<dbReference type="InterPro" id="IPR001405">
    <property type="entry name" value="UPF0758"/>
</dbReference>
<evidence type="ECO:0000256" key="1">
    <source>
        <dbReference type="ARBA" id="ARBA00010243"/>
    </source>
</evidence>
<evidence type="ECO:0000313" key="9">
    <source>
        <dbReference type="Proteomes" id="UP000295689"/>
    </source>
</evidence>
<dbReference type="Pfam" id="PF04002">
    <property type="entry name" value="RadC"/>
    <property type="match status" value="1"/>
</dbReference>
<comment type="caution">
    <text evidence="8">The sequence shown here is derived from an EMBL/GenBank/DDBJ whole genome shotgun (WGS) entry which is preliminary data.</text>
</comment>
<dbReference type="AlphaFoldDB" id="A0A4R2AU92"/>
<keyword evidence="3" id="KW-0479">Metal-binding</keyword>
<keyword evidence="5" id="KW-0862">Zinc</keyword>
<sequence length="151" mass="16959">MKNELENIFEVVRIKQQTRKLRASEKYVILSPQDAAKVAAKFIGEDDREVFLVMCLNTKNQVVAVHRAHVGSLNASLVVPREVFKAAILNNSASLIFSHQHPSGVVNPSREDITVTERLVECGKILGIEVLDHVIVNAEAEYYSMKEENKM</sequence>
<dbReference type="Proteomes" id="UP000295689">
    <property type="component" value="Unassembled WGS sequence"/>
</dbReference>
<dbReference type="GO" id="GO:0008237">
    <property type="term" value="F:metallopeptidase activity"/>
    <property type="evidence" value="ECO:0007669"/>
    <property type="project" value="UniProtKB-KW"/>
</dbReference>
<dbReference type="InterPro" id="IPR037518">
    <property type="entry name" value="MPN"/>
</dbReference>